<reference evidence="7 8" key="1">
    <citation type="submission" date="2021-01" db="EMBL/GenBank/DDBJ databases">
        <title>Genome sequencing of Micromonospora fiedleri MG-37.</title>
        <authorList>
            <person name="Moreland P.E.J."/>
            <person name="Stach J.E.M."/>
        </authorList>
    </citation>
    <scope>NUCLEOTIDE SEQUENCE [LARGE SCALE GENOMIC DNA]</scope>
    <source>
        <strain evidence="7 8">MG-37</strain>
    </source>
</reference>
<dbReference type="RefSeq" id="WP_203222748.1">
    <property type="nucleotide sequence ID" value="NZ_JAETXL010000006.1"/>
</dbReference>
<gene>
    <name evidence="7" type="ORF">JMF97_18955</name>
</gene>
<accession>A0ABS1USE6</accession>
<dbReference type="SUPFAM" id="SSF53383">
    <property type="entry name" value="PLP-dependent transferases"/>
    <property type="match status" value="1"/>
</dbReference>
<evidence type="ECO:0000256" key="6">
    <source>
        <dbReference type="RuleBase" id="RU000382"/>
    </source>
</evidence>
<evidence type="ECO:0000256" key="4">
    <source>
        <dbReference type="ARBA" id="ARBA00022898"/>
    </source>
</evidence>
<dbReference type="InterPro" id="IPR051151">
    <property type="entry name" value="Group_II_Decarboxylase"/>
</dbReference>
<dbReference type="InterPro" id="IPR021115">
    <property type="entry name" value="Pyridoxal-P_BS"/>
</dbReference>
<dbReference type="InterPro" id="IPR015424">
    <property type="entry name" value="PyrdxlP-dep_Trfase"/>
</dbReference>
<comment type="cofactor">
    <cofactor evidence="1 6">
        <name>pyridoxal 5'-phosphate</name>
        <dbReference type="ChEBI" id="CHEBI:597326"/>
    </cofactor>
</comment>
<evidence type="ECO:0000256" key="1">
    <source>
        <dbReference type="ARBA" id="ARBA00001933"/>
    </source>
</evidence>
<dbReference type="GO" id="GO:0004398">
    <property type="term" value="F:histidine decarboxylase activity"/>
    <property type="evidence" value="ECO:0007669"/>
    <property type="project" value="UniProtKB-EC"/>
</dbReference>
<proteinExistence type="inferred from homology"/>
<keyword evidence="8" id="KW-1185">Reference proteome</keyword>
<keyword evidence="3" id="KW-0210">Decarboxylase</keyword>
<dbReference type="NCBIfam" id="NF002748">
    <property type="entry name" value="PRK02769.1"/>
    <property type="match status" value="1"/>
</dbReference>
<comment type="similarity">
    <text evidence="2 6">Belongs to the group II decarboxylase family.</text>
</comment>
<organism evidence="7 8">
    <name type="scientific">Micromonospora fiedleri</name>
    <dbReference type="NCBI Taxonomy" id="1157498"/>
    <lineage>
        <taxon>Bacteria</taxon>
        <taxon>Bacillati</taxon>
        <taxon>Actinomycetota</taxon>
        <taxon>Actinomycetes</taxon>
        <taxon>Micromonosporales</taxon>
        <taxon>Micromonosporaceae</taxon>
        <taxon>Micromonospora</taxon>
    </lineage>
</organism>
<dbReference type="EMBL" id="JAETXL010000006">
    <property type="protein sequence ID" value="MBL6278241.1"/>
    <property type="molecule type" value="Genomic_DNA"/>
</dbReference>
<evidence type="ECO:0000313" key="8">
    <source>
        <dbReference type="Proteomes" id="UP000661193"/>
    </source>
</evidence>
<evidence type="ECO:0000256" key="3">
    <source>
        <dbReference type="ARBA" id="ARBA00022793"/>
    </source>
</evidence>
<dbReference type="PANTHER" id="PTHR46101">
    <property type="match status" value="1"/>
</dbReference>
<sequence>MTHRHTADLAVVADLNRVRIDVPAVLQRLVDQAGRGAYTSIGFPGAVDLDHSAVLARLGRRLWNNIGDPATDPGGVAHTKALERAVVAWVADTLAMPADDRWGYVTSGGTEGNLAALHAAHRRHPRAVVYHSTAAHYSIGKIVGIIGAPGVAVHARPDGEMDYAHLAAQIRRRRTRPAIVVATAGTTMTEAVDDTAEIGRVLATHDPGGYLHVDAALSGIPLALDGRLRLDPTSGIDSIAVSGHKFFGVPMPCGVVLIRARARENGGGGSTHGGHIAYTGTPDTTISGSRCGLAAALLWHAIATHGREGHRWRAAEARRLAAYAVDRLTAAGWPAWRHPHAFTVVFPTPPAPVREKWLLATDGDLSHLICMPGVTRGQIDAFVTDLTASRSAPPIPRPRARPTPAS</sequence>
<name>A0ABS1USE6_9ACTN</name>
<dbReference type="Gene3D" id="3.40.640.10">
    <property type="entry name" value="Type I PLP-dependent aspartate aminotransferase-like (Major domain)"/>
    <property type="match status" value="1"/>
</dbReference>
<dbReference type="PROSITE" id="PS00392">
    <property type="entry name" value="DDC_GAD_HDC_YDC"/>
    <property type="match status" value="1"/>
</dbReference>
<keyword evidence="5 6" id="KW-0456">Lyase</keyword>
<dbReference type="InterPro" id="IPR015421">
    <property type="entry name" value="PyrdxlP-dep_Trfase_major"/>
</dbReference>
<evidence type="ECO:0000313" key="7">
    <source>
        <dbReference type="EMBL" id="MBL6278241.1"/>
    </source>
</evidence>
<comment type="caution">
    <text evidence="7">The sequence shown here is derived from an EMBL/GenBank/DDBJ whole genome shotgun (WGS) entry which is preliminary data.</text>
</comment>
<evidence type="ECO:0000256" key="5">
    <source>
        <dbReference type="ARBA" id="ARBA00023239"/>
    </source>
</evidence>
<dbReference type="InterPro" id="IPR002129">
    <property type="entry name" value="PyrdxlP-dep_de-COase"/>
</dbReference>
<dbReference type="PANTHER" id="PTHR46101:SF2">
    <property type="entry name" value="SERINE DECARBOXYLASE"/>
    <property type="match status" value="1"/>
</dbReference>
<keyword evidence="4 6" id="KW-0663">Pyridoxal phosphate</keyword>
<dbReference type="Pfam" id="PF00282">
    <property type="entry name" value="Pyridoxal_deC"/>
    <property type="match status" value="1"/>
</dbReference>
<dbReference type="Proteomes" id="UP000661193">
    <property type="component" value="Unassembled WGS sequence"/>
</dbReference>
<dbReference type="EC" id="4.1.1.22" evidence="7"/>
<evidence type="ECO:0000256" key="2">
    <source>
        <dbReference type="ARBA" id="ARBA00009533"/>
    </source>
</evidence>
<protein>
    <submittedName>
        <fullName evidence="7">Histidine decarboxylase</fullName>
        <ecNumber evidence="7">4.1.1.22</ecNumber>
    </submittedName>
</protein>